<dbReference type="Proteomes" id="UP000664632">
    <property type="component" value="Unassembled WGS sequence"/>
</dbReference>
<gene>
    <name evidence="1" type="ORF">JZO69_09115</name>
</gene>
<name>A0ABS3GZZ1_9ENTE</name>
<reference evidence="1 2" key="1">
    <citation type="submission" date="2021-03" db="EMBL/GenBank/DDBJ databases">
        <title>Enterococcal diversity collection.</title>
        <authorList>
            <person name="Gilmore M.S."/>
            <person name="Schwartzman J."/>
            <person name="Van Tyne D."/>
            <person name="Martin M."/>
            <person name="Earl A.M."/>
            <person name="Manson A.L."/>
            <person name="Straub T."/>
            <person name="Salamzade R."/>
            <person name="Saavedra J."/>
            <person name="Lebreton F."/>
            <person name="Prichula J."/>
            <person name="Schaufler K."/>
            <person name="Gaca A."/>
            <person name="Sgardioli B."/>
            <person name="Wagenaar J."/>
            <person name="Strong T."/>
        </authorList>
    </citation>
    <scope>NUCLEOTIDE SEQUENCE [LARGE SCALE GENOMIC DNA]</scope>
    <source>
        <strain evidence="1 2">DIV0869a</strain>
    </source>
</reference>
<evidence type="ECO:0000313" key="1">
    <source>
        <dbReference type="EMBL" id="MBO0440519.1"/>
    </source>
</evidence>
<comment type="caution">
    <text evidence="1">The sequence shown here is derived from an EMBL/GenBank/DDBJ whole genome shotgun (WGS) entry which is preliminary data.</text>
</comment>
<evidence type="ECO:0000313" key="2">
    <source>
        <dbReference type="Proteomes" id="UP000664632"/>
    </source>
</evidence>
<dbReference type="RefSeq" id="WP_207112571.1">
    <property type="nucleotide sequence ID" value="NZ_JAFLWD010000020.1"/>
</dbReference>
<accession>A0ABS3GZZ1</accession>
<proteinExistence type="predicted"/>
<keyword evidence="2" id="KW-1185">Reference proteome</keyword>
<organism evidence="1 2">
    <name type="scientific">Candidatus Enterococcus ikei</name>
    <dbReference type="NCBI Taxonomy" id="2815326"/>
    <lineage>
        <taxon>Bacteria</taxon>
        <taxon>Bacillati</taxon>
        <taxon>Bacillota</taxon>
        <taxon>Bacilli</taxon>
        <taxon>Lactobacillales</taxon>
        <taxon>Enterococcaceae</taxon>
        <taxon>Enterococcus</taxon>
    </lineage>
</organism>
<sequence>MTKGLPVSIRDIQKYGKKVRLYTGEQGIVVNHLVSYRKQIDTNGKKTKNKRTTHEPLYVVYDQVKYVFDRHGIKIAERKTAGSALLSTGKGYFRKVQKVCKAGGQHEQVKN</sequence>
<protein>
    <submittedName>
        <fullName evidence="1">Uncharacterized protein</fullName>
    </submittedName>
</protein>
<dbReference type="EMBL" id="JAFLWD010000020">
    <property type="protein sequence ID" value="MBO0440519.1"/>
    <property type="molecule type" value="Genomic_DNA"/>
</dbReference>